<dbReference type="InterPro" id="IPR000418">
    <property type="entry name" value="Ets_dom"/>
</dbReference>
<feature type="region of interest" description="Disordered" evidence="3">
    <location>
        <begin position="302"/>
        <end position="380"/>
    </location>
</feature>
<feature type="compositionally biased region" description="Low complexity" evidence="3">
    <location>
        <begin position="598"/>
        <end position="620"/>
    </location>
</feature>
<dbReference type="SUPFAM" id="SSF49309">
    <property type="entry name" value="Transglutaminase, two C-terminal domains"/>
    <property type="match status" value="1"/>
</dbReference>
<dbReference type="InterPro" id="IPR036238">
    <property type="entry name" value="Transglutaminase_C_sf"/>
</dbReference>
<feature type="compositionally biased region" description="Acidic residues" evidence="3">
    <location>
        <begin position="190"/>
        <end position="201"/>
    </location>
</feature>
<dbReference type="GO" id="GO:0030154">
    <property type="term" value="P:cell differentiation"/>
    <property type="evidence" value="ECO:0007669"/>
    <property type="project" value="TreeGrafter"/>
</dbReference>
<feature type="region of interest" description="Disordered" evidence="3">
    <location>
        <begin position="154"/>
        <end position="201"/>
    </location>
</feature>
<reference evidence="6" key="1">
    <citation type="submission" date="2016-11" db="UniProtKB">
        <authorList>
            <consortium name="WormBaseParasite"/>
        </authorList>
    </citation>
    <scope>IDENTIFICATION</scope>
</reference>
<dbReference type="InterPro" id="IPR046328">
    <property type="entry name" value="ETS_fam"/>
</dbReference>
<dbReference type="WBParaSite" id="maker-uti_cns_0015893-snap-gene-0.2-mRNA-1">
    <property type="protein sequence ID" value="maker-uti_cns_0015893-snap-gene-0.2-mRNA-1"/>
    <property type="gene ID" value="maker-uti_cns_0015893-snap-gene-0.2"/>
</dbReference>
<evidence type="ECO:0000259" key="4">
    <source>
        <dbReference type="PROSITE" id="PS00345"/>
    </source>
</evidence>
<dbReference type="Pfam" id="PF00178">
    <property type="entry name" value="Ets"/>
    <property type="match status" value="1"/>
</dbReference>
<feature type="compositionally biased region" description="Gly residues" evidence="3">
    <location>
        <begin position="623"/>
        <end position="634"/>
    </location>
</feature>
<dbReference type="Proteomes" id="UP000095280">
    <property type="component" value="Unplaced"/>
</dbReference>
<dbReference type="GO" id="GO:0005634">
    <property type="term" value="C:nucleus"/>
    <property type="evidence" value="ECO:0007669"/>
    <property type="project" value="TreeGrafter"/>
</dbReference>
<feature type="compositionally biased region" description="Basic residues" evidence="3">
    <location>
        <begin position="236"/>
        <end position="247"/>
    </location>
</feature>
<keyword evidence="2" id="KW-0238">DNA-binding</keyword>
<dbReference type="Gene3D" id="2.60.40.10">
    <property type="entry name" value="Immunoglobulins"/>
    <property type="match status" value="1"/>
</dbReference>
<feature type="compositionally biased region" description="Polar residues" evidence="3">
    <location>
        <begin position="223"/>
        <end position="235"/>
    </location>
</feature>
<sequence>SIKKYRTSEIVVELKNDLEFALTDAKFSIEAPGLRSYDLEQKVDDIEPGAEAAATFKVRFYRAGPITLVASFSSKQVTGVFQQASFYIARPTAMTSLDEFDFSENGWEIPESGGVDISLLNESTQSFLDEMVKMEESTVSLINDVNLSLDDWLRQMPPLPSESPQSSPAALDEQQQSKAPSSAGSCLGLIDDDQTESEQDPEDMIELDVKRIKMSLEEGSLWHSAQQQQPPTSLGSRRRKLPSRPRQLRIQPIDVKLPSDDESELASLVPSSPTDSGVSGLSEFDASEMAAAVAGLVKPKPTYQLPHQLPHQPRQAACPGSSSSRPDNARLPDARRPDRLRLRRSGRPAEQSRRPPMQSAVQQPPRPQPSHTHTRIKTAHRVTRDQQLRLETGGQCDDLVIMDTDSLRRHRMGESFAAHATTKREHCTYSPFGEEVQLVCPKRRRDGGQTYLWEFLLDLLHNPTYSPRFIKWLDKERGVFKLVDSRAVSKLNLPVESCIICVTQPQKYCRETAAAQPPPAASATDLKWRTSRYSRVRWARKNRSSRRSSAGRGDSAEAVQSVSSRRRSASRLPRPQRLGGRSNSGGGDPSRQPASRWSTAASAVAAAATSVAASGSTVEEVGGDGGGGGSGGGGEGGAVCGLRNISATRHDLESHLETPDFPANPAAPPAGAAWVRFLLPFGLPRPALRSGGGGSCGCCSLLSLCRSSAASARISGGRAARQDWLSWEAAGSADHLIPILIPIPILVPVPELSSDSSGHGVRQGGKKIFVDLWSTGVEEGRGQVVLSAVRC</sequence>
<evidence type="ECO:0000313" key="5">
    <source>
        <dbReference type="Proteomes" id="UP000095280"/>
    </source>
</evidence>
<comment type="similarity">
    <text evidence="1">Belongs to the ETS family.</text>
</comment>
<feature type="compositionally biased region" description="Polar residues" evidence="3">
    <location>
        <begin position="269"/>
        <end position="279"/>
    </location>
</feature>
<dbReference type="SUPFAM" id="SSF46785">
    <property type="entry name" value="Winged helix' DNA-binding domain"/>
    <property type="match status" value="1"/>
</dbReference>
<dbReference type="GO" id="GO:0003810">
    <property type="term" value="F:protein-glutamine gamma-glutamyltransferase activity"/>
    <property type="evidence" value="ECO:0007669"/>
    <property type="project" value="InterPro"/>
</dbReference>
<protein>
    <submittedName>
        <fullName evidence="6">ETS domain-containing protein</fullName>
    </submittedName>
</protein>
<dbReference type="GO" id="GO:0000981">
    <property type="term" value="F:DNA-binding transcription factor activity, RNA polymerase II-specific"/>
    <property type="evidence" value="ECO:0007669"/>
    <property type="project" value="TreeGrafter"/>
</dbReference>
<evidence type="ECO:0000256" key="2">
    <source>
        <dbReference type="ARBA" id="ARBA00023125"/>
    </source>
</evidence>
<dbReference type="InterPro" id="IPR013783">
    <property type="entry name" value="Ig-like_fold"/>
</dbReference>
<organism evidence="5 6">
    <name type="scientific">Macrostomum lignano</name>
    <dbReference type="NCBI Taxonomy" id="282301"/>
    <lineage>
        <taxon>Eukaryota</taxon>
        <taxon>Metazoa</taxon>
        <taxon>Spiralia</taxon>
        <taxon>Lophotrochozoa</taxon>
        <taxon>Platyhelminthes</taxon>
        <taxon>Rhabditophora</taxon>
        <taxon>Macrostomorpha</taxon>
        <taxon>Macrostomida</taxon>
        <taxon>Macrostomidae</taxon>
        <taxon>Macrostomum</taxon>
    </lineage>
</organism>
<feature type="compositionally biased region" description="Basic and acidic residues" evidence="3">
    <location>
        <begin position="327"/>
        <end position="340"/>
    </location>
</feature>
<evidence type="ECO:0000256" key="1">
    <source>
        <dbReference type="ARBA" id="ARBA00005562"/>
    </source>
</evidence>
<proteinExistence type="inferred from homology"/>
<feature type="region of interest" description="Disordered" evidence="3">
    <location>
        <begin position="539"/>
        <end position="634"/>
    </location>
</feature>
<feature type="compositionally biased region" description="Low complexity" evidence="3">
    <location>
        <begin position="304"/>
        <end position="313"/>
    </location>
</feature>
<evidence type="ECO:0000256" key="3">
    <source>
        <dbReference type="SAM" id="MobiDB-lite"/>
    </source>
</evidence>
<feature type="compositionally biased region" description="Polar residues" evidence="3">
    <location>
        <begin position="173"/>
        <end position="184"/>
    </location>
</feature>
<dbReference type="Gene3D" id="1.10.10.10">
    <property type="entry name" value="Winged helix-like DNA-binding domain superfamily/Winged helix DNA-binding domain"/>
    <property type="match status" value="1"/>
</dbReference>
<accession>A0A1I8ITH8</accession>
<dbReference type="InterPro" id="IPR036388">
    <property type="entry name" value="WH-like_DNA-bd_sf"/>
</dbReference>
<evidence type="ECO:0000313" key="6">
    <source>
        <dbReference type="WBParaSite" id="maker-uti_cns_0015893-snap-gene-0.2-mRNA-1"/>
    </source>
</evidence>
<feature type="domain" description="ETS" evidence="4">
    <location>
        <begin position="452"/>
        <end position="460"/>
    </location>
</feature>
<dbReference type="GO" id="GO:0043565">
    <property type="term" value="F:sequence-specific DNA binding"/>
    <property type="evidence" value="ECO:0007669"/>
    <property type="project" value="InterPro"/>
</dbReference>
<dbReference type="PANTHER" id="PTHR11849:SF191">
    <property type="entry name" value="ECDYSONE-INDUCED PROTEIN 74EF ISOFORM B"/>
    <property type="match status" value="1"/>
</dbReference>
<dbReference type="PANTHER" id="PTHR11849">
    <property type="entry name" value="ETS"/>
    <property type="match status" value="1"/>
</dbReference>
<dbReference type="PROSITE" id="PS00345">
    <property type="entry name" value="ETS_DOMAIN_1"/>
    <property type="match status" value="1"/>
</dbReference>
<dbReference type="InterPro" id="IPR036390">
    <property type="entry name" value="WH_DNA-bd_sf"/>
</dbReference>
<name>A0A1I8ITH8_9PLAT</name>
<dbReference type="AlphaFoldDB" id="A0A1I8ITH8"/>
<feature type="compositionally biased region" description="Low complexity" evidence="3">
    <location>
        <begin position="547"/>
        <end position="563"/>
    </location>
</feature>
<keyword evidence="5" id="KW-1185">Reference proteome</keyword>
<feature type="region of interest" description="Disordered" evidence="3">
    <location>
        <begin position="220"/>
        <end position="281"/>
    </location>
</feature>
<dbReference type="SMART" id="SM00413">
    <property type="entry name" value="ETS"/>
    <property type="match status" value="1"/>
</dbReference>